<keyword evidence="2" id="KW-1185">Reference proteome</keyword>
<reference evidence="2" key="1">
    <citation type="journal article" date="2019" name="Int. J. Syst. Evol. Microbiol.">
        <title>The Global Catalogue of Microorganisms (GCM) 10K type strain sequencing project: providing services to taxonomists for standard genome sequencing and annotation.</title>
        <authorList>
            <consortium name="The Broad Institute Genomics Platform"/>
            <consortium name="The Broad Institute Genome Sequencing Center for Infectious Disease"/>
            <person name="Wu L."/>
            <person name="Ma J."/>
        </authorList>
    </citation>
    <scope>NUCLEOTIDE SEQUENCE [LARGE SCALE GENOMIC DNA]</scope>
    <source>
        <strain evidence="2">JCM 18306</strain>
    </source>
</reference>
<dbReference type="Gene3D" id="2.60.120.260">
    <property type="entry name" value="Galactose-binding domain-like"/>
    <property type="match status" value="1"/>
</dbReference>
<organism evidence="1 2">
    <name type="scientific">Streptomyces thinghirensis</name>
    <dbReference type="NCBI Taxonomy" id="551547"/>
    <lineage>
        <taxon>Bacteria</taxon>
        <taxon>Bacillati</taxon>
        <taxon>Actinomycetota</taxon>
        <taxon>Actinomycetes</taxon>
        <taxon>Kitasatosporales</taxon>
        <taxon>Streptomycetaceae</taxon>
        <taxon>Streptomyces</taxon>
    </lineage>
</organism>
<dbReference type="Gene3D" id="1.20.1270.90">
    <property type="entry name" value="AF1782-like"/>
    <property type="match status" value="1"/>
</dbReference>
<dbReference type="RefSeq" id="WP_345632286.1">
    <property type="nucleotide sequence ID" value="NZ_BAABJR010000009.1"/>
</dbReference>
<dbReference type="Proteomes" id="UP001499878">
    <property type="component" value="Unassembled WGS sequence"/>
</dbReference>
<proteinExistence type="predicted"/>
<protein>
    <recommendedName>
        <fullName evidence="3">Tat pathway signal protein</fullName>
    </recommendedName>
</protein>
<dbReference type="Gene3D" id="2.60.40.10">
    <property type="entry name" value="Immunoglobulins"/>
    <property type="match status" value="2"/>
</dbReference>
<dbReference type="InterPro" id="IPR013783">
    <property type="entry name" value="Ig-like_fold"/>
</dbReference>
<dbReference type="SUPFAM" id="SSF49785">
    <property type="entry name" value="Galactose-binding domain-like"/>
    <property type="match status" value="1"/>
</dbReference>
<evidence type="ECO:0000313" key="2">
    <source>
        <dbReference type="Proteomes" id="UP001499878"/>
    </source>
</evidence>
<dbReference type="InterPro" id="IPR008979">
    <property type="entry name" value="Galactose-bd-like_sf"/>
</dbReference>
<sequence length="1544" mass="169470">MTHGIRRRSLLQSTAVVAAAATTGNFLWQATPAAAADSRTAHGGPALDTLDFGDPASEKAHAFRSDASTITDGNLGESARVARPLSPTTIHTGDLRFTMKVDPLRQNFLTVKFWGSDSSTLKTVAYINSEQIGYRRYGDYSVVDDGSAAPLPGRFYYSTIMLPLPHTQGQRKVEIMLRSYDAGYTNPVKVDSRGYYKAYTHVTAALDISGERQADYRPPTNTAADVSEDRKRELLASYTKTQQDLHDKYSAKVDGGQKLSIVRYQDELRFYCMSLLQSWSPARDAAQRRQALKRILWTVDQHVKDYYGNTMLIGKGGHQSDWGGFYGALGEALYIVENLLMDDALMGKAAFDAFLDEHLPIDTEDGEHSLSGRGLSRRDAWERCLKANFDFARSRLSYIYNQILYTYEGAWEAHEGLRIIGSRHYEGRKRSHSILLEALGGIPFLGEEVLVGPDGKDLDLYHDLSYHDGTARYTDDYQQIVMKGLAKSKLDAKGEVVRRLPYGHVFTGLTEAGLTRENGYVASYGEAANYLPEYFYKTRGHKEDAALNDAILKLSLKSVHARSYTRHTSLDGGNRLMRMEMVLDERNPAYPGLPGYATRLANGVAMLFASLEQRMAEDPDRYTGKEWEPYRTYAAQAVGFAQQQLADHQFFNNLPTSYTTDYWLADTYAYVTGDRGSAKAVHPQTDFTYYTDAEISALGVNPADYEQFAWVDIDAMLVSVRDADIRIFGALNFRNRGYSGSGKLHVLHRDHDHIVQLKTEGVYRTDDYFLRHDNIDLEFAEDSLTKDALPAALRGEPIPVTRQPNVPVIRTAGENDHAYSGFPDLLTARYGRYLFAINSTRKAYGNERTHKVTVPGAPATVLDLVSGRRLAVRGGRISLKPKSAVVLRLDDAQATALPAVSGVDFLTALPGAHGVDLGWKPAAGAGSYSVFRAQREEGPYGRIASGVTGTVFHDKGTAPGRTYYYRVAADRGAASYRAEATYSPPASPRLHGSGWRDDRVGTAGRGTAAIHPGGKVTIIGGNGTGLGAGDDYLLLSSEIRDSLHFVSRPLTGTATLQAKVERSTGTVGGLLMRDDLDASSRYVYFGPDKAGTLILHHRNRDDRHDFQDEQRSPVNVPLAELTVVDYPYLKLVSDGEAHRVDAYASRNGAFWIPAGSVFHAFPPAYAGGFAADTEAVFSGVKVAVSADAGLRPSADVREDNVTLAWNKPRAVASFTVLRSANGKDDWQQLATDVLAPWYTDTKLRTATAHYKVVGLRVDGTKVESDEPALALVEDPQNAYDRARMITADDWTRGSFYRLDKELDAIEPLLTRSDSDRPALTLRIYAAVDALVSVRQNKIDVLAEATVLASHPSWANANPPEVAGTFAFDGDIDSSVDLLTRDGTWFRADFGVSPVSVGQVRAYPRAKADNPAKMNGAIVQGSNDLSTWTRIAQLGGVDSSATLTWYTFASETRESFRYVRYLGPTGSSCNIAELELYPYWVDHSLVETLLAEVTALNGADYTTATWAAVTKAADVARATTGGTQAEVDRAAADLLAALTSLVKKG</sequence>
<dbReference type="InterPro" id="IPR006311">
    <property type="entry name" value="TAT_signal"/>
</dbReference>
<evidence type="ECO:0000313" key="1">
    <source>
        <dbReference type="EMBL" id="GAA5210944.1"/>
    </source>
</evidence>
<dbReference type="EMBL" id="BAABJR010000009">
    <property type="protein sequence ID" value="GAA5210944.1"/>
    <property type="molecule type" value="Genomic_DNA"/>
</dbReference>
<name>A0ABP9T8R1_9ACTN</name>
<accession>A0ABP9T8R1</accession>
<gene>
    <name evidence="1" type="ORF">GCM10023323_40580</name>
</gene>
<comment type="caution">
    <text evidence="1">The sequence shown here is derived from an EMBL/GenBank/DDBJ whole genome shotgun (WGS) entry which is preliminary data.</text>
</comment>
<dbReference type="PROSITE" id="PS51318">
    <property type="entry name" value="TAT"/>
    <property type="match status" value="1"/>
</dbReference>
<evidence type="ECO:0008006" key="3">
    <source>
        <dbReference type="Google" id="ProtNLM"/>
    </source>
</evidence>